<dbReference type="RefSeq" id="XP_015652288.1">
    <property type="nucleotide sequence ID" value="XM_015808968.1"/>
</dbReference>
<reference evidence="3 4" key="1">
    <citation type="submission" date="2015-07" db="EMBL/GenBank/DDBJ databases">
        <title>High-quality genome of monoxenous trypanosomatid Leptomonas pyrrhocoris.</title>
        <authorList>
            <person name="Flegontov P."/>
            <person name="Butenko A."/>
            <person name="Firsov S."/>
            <person name="Vlcek C."/>
            <person name="Logacheva M.D."/>
            <person name="Field M."/>
            <person name="Filatov D."/>
            <person name="Flegontova O."/>
            <person name="Gerasimov E."/>
            <person name="Jackson A.P."/>
            <person name="Kelly S."/>
            <person name="Opperdoes F."/>
            <person name="O'Reilly A."/>
            <person name="Votypka J."/>
            <person name="Yurchenko V."/>
            <person name="Lukes J."/>
        </authorList>
    </citation>
    <scope>NUCLEOTIDE SEQUENCE [LARGE SCALE GENOMIC DNA]</scope>
    <source>
        <strain evidence="3">H10</strain>
    </source>
</reference>
<dbReference type="OMA" id="SAHTNEW"/>
<evidence type="ECO:0000313" key="3">
    <source>
        <dbReference type="EMBL" id="KPA73848.1"/>
    </source>
</evidence>
<name>A0A0N0DR32_LEPPY</name>
<comment type="caution">
    <text evidence="3">The sequence shown here is derived from an EMBL/GenBank/DDBJ whole genome shotgun (WGS) entry which is preliminary data.</text>
</comment>
<keyword evidence="1" id="KW-0175">Coiled coil</keyword>
<dbReference type="EMBL" id="LGTL01000032">
    <property type="protein sequence ID" value="KPA73849.1"/>
    <property type="molecule type" value="Genomic_DNA"/>
</dbReference>
<organism evidence="3 4">
    <name type="scientific">Leptomonas pyrrhocoris</name>
    <name type="common">Firebug parasite</name>
    <dbReference type="NCBI Taxonomy" id="157538"/>
    <lineage>
        <taxon>Eukaryota</taxon>
        <taxon>Discoba</taxon>
        <taxon>Euglenozoa</taxon>
        <taxon>Kinetoplastea</taxon>
        <taxon>Metakinetoplastina</taxon>
        <taxon>Trypanosomatida</taxon>
        <taxon>Trypanosomatidae</taxon>
        <taxon>Leishmaniinae</taxon>
        <taxon>Leptomonas</taxon>
    </lineage>
</organism>
<dbReference type="Proteomes" id="UP000037923">
    <property type="component" value="Unassembled WGS sequence"/>
</dbReference>
<accession>A0A0N0DR32</accession>
<dbReference type="OrthoDB" id="10437553at2759"/>
<sequence length="276" mass="30464">MSLSPETVRLQDEWSATLQRTVRDLAKMTNQAAKSYEAYVGAMARVGQLYATCGELMVSAGTPALAMARPVSEAPEARVVTGHVMSSIEHWWRSAEEKAFLAALTATREEWLRWRQETTRTHQHNRARTDVRQLMGEVHSKLELARSKDASSPGVKNLENELRGLQEELAKLDERVQRDMSNNVKLFSRSLSKHGVQLEDVMAASGFNITCCFQTSEALRAAQSRAMRGSVNPSAAAFPLTEGSVSVRQVSNDFSLAPSENSYDAVTQAATVRPPP</sequence>
<dbReference type="EMBL" id="LGTL01000032">
    <property type="protein sequence ID" value="KPA73848.1"/>
    <property type="molecule type" value="Genomic_DNA"/>
</dbReference>
<dbReference type="AlphaFoldDB" id="A0A0N0DR32"/>
<dbReference type="RefSeq" id="XP_015652287.1">
    <property type="nucleotide sequence ID" value="XM_015808967.1"/>
</dbReference>
<feature type="coiled-coil region" evidence="1">
    <location>
        <begin position="155"/>
        <end position="182"/>
    </location>
</feature>
<dbReference type="VEuPathDB" id="TriTrypDB:LpyrH10_32_0190"/>
<feature type="region of interest" description="Disordered" evidence="2">
    <location>
        <begin position="257"/>
        <end position="276"/>
    </location>
</feature>
<feature type="compositionally biased region" description="Polar residues" evidence="2">
    <location>
        <begin position="257"/>
        <end position="270"/>
    </location>
</feature>
<protein>
    <submittedName>
        <fullName evidence="3">Uncharacterized protein</fullName>
    </submittedName>
</protein>
<dbReference type="GeneID" id="26909769"/>
<gene>
    <name evidence="3" type="ORF">ABB37_09486</name>
</gene>
<evidence type="ECO:0000313" key="4">
    <source>
        <dbReference type="Proteomes" id="UP000037923"/>
    </source>
</evidence>
<proteinExistence type="predicted"/>
<evidence type="ECO:0000256" key="1">
    <source>
        <dbReference type="SAM" id="Coils"/>
    </source>
</evidence>
<keyword evidence="4" id="KW-1185">Reference proteome</keyword>
<evidence type="ECO:0000256" key="2">
    <source>
        <dbReference type="SAM" id="MobiDB-lite"/>
    </source>
</evidence>